<evidence type="ECO:0000256" key="4">
    <source>
        <dbReference type="SAM" id="MobiDB-lite"/>
    </source>
</evidence>
<evidence type="ECO:0000256" key="1">
    <source>
        <dbReference type="ARBA" id="ARBA00022555"/>
    </source>
</evidence>
<protein>
    <recommendedName>
        <fullName evidence="5">tRNA-binding domain-containing protein</fullName>
    </recommendedName>
</protein>
<dbReference type="Pfam" id="PF01588">
    <property type="entry name" value="tRNA_bind"/>
    <property type="match status" value="1"/>
</dbReference>
<sequence length="266" mass="28235">MLAAARMAFTSCARLLPSSPSTLALVKARAGAVSFLAPAPSPSAAARSSRKLALFCSSSTPSQTDAGVAPPPPQAAVEETKPPAPAGDEKAEPTVEELAGLLDIRVGRVVKAWRHPEADTLYVEEVDVGEAEPRTICSGLVNYLPIEELQDSSVIVLANLKPRNMRGIKSNGMLMAASDASHENVELLNPPEGSVPGERVWFGSEEEKDRQSDPASPNQVQKKKIWESVQPHLKTTDNCIAVLGEHTMRTSAGPVLCKSLKGARVS</sequence>
<keyword evidence="2 3" id="KW-0694">RNA-binding</keyword>
<evidence type="ECO:0000259" key="5">
    <source>
        <dbReference type="PROSITE" id="PS50886"/>
    </source>
</evidence>
<evidence type="ECO:0000313" key="6">
    <source>
        <dbReference type="EMBL" id="PUZ46506.1"/>
    </source>
</evidence>
<dbReference type="InterPro" id="IPR002547">
    <property type="entry name" value="tRNA-bd_dom"/>
</dbReference>
<dbReference type="SUPFAM" id="SSF50249">
    <property type="entry name" value="Nucleic acid-binding proteins"/>
    <property type="match status" value="1"/>
</dbReference>
<dbReference type="STRING" id="1504633.A0A2T7CT32"/>
<dbReference type="FunFam" id="2.40.50.140:FF:000225">
    <property type="entry name" value="tyrosine--tRNA ligase, cytoplasmic"/>
    <property type="match status" value="1"/>
</dbReference>
<dbReference type="CDD" id="cd02799">
    <property type="entry name" value="tRNA_bind_EMAP-II_like"/>
    <property type="match status" value="1"/>
</dbReference>
<proteinExistence type="predicted"/>
<evidence type="ECO:0000256" key="3">
    <source>
        <dbReference type="PROSITE-ProRule" id="PRU00209"/>
    </source>
</evidence>
<evidence type="ECO:0000313" key="7">
    <source>
        <dbReference type="Proteomes" id="UP000244336"/>
    </source>
</evidence>
<dbReference type="Gene3D" id="2.40.50.140">
    <property type="entry name" value="Nucleic acid-binding proteins"/>
    <property type="match status" value="1"/>
</dbReference>
<dbReference type="PANTHER" id="PTHR11586">
    <property type="entry name" value="TRNA-AMINOACYLATION COFACTOR ARC1 FAMILY MEMBER"/>
    <property type="match status" value="1"/>
</dbReference>
<feature type="region of interest" description="Disordered" evidence="4">
    <location>
        <begin position="61"/>
        <end position="93"/>
    </location>
</feature>
<dbReference type="Gramene" id="PUZ46506">
    <property type="protein sequence ID" value="PUZ46506"/>
    <property type="gene ID" value="GQ55_7G085000"/>
</dbReference>
<dbReference type="EMBL" id="CM009755">
    <property type="protein sequence ID" value="PUZ46506.1"/>
    <property type="molecule type" value="Genomic_DNA"/>
</dbReference>
<organism evidence="6 7">
    <name type="scientific">Panicum hallii var. hallii</name>
    <dbReference type="NCBI Taxonomy" id="1504633"/>
    <lineage>
        <taxon>Eukaryota</taxon>
        <taxon>Viridiplantae</taxon>
        <taxon>Streptophyta</taxon>
        <taxon>Embryophyta</taxon>
        <taxon>Tracheophyta</taxon>
        <taxon>Spermatophyta</taxon>
        <taxon>Magnoliopsida</taxon>
        <taxon>Liliopsida</taxon>
        <taxon>Poales</taxon>
        <taxon>Poaceae</taxon>
        <taxon>PACMAD clade</taxon>
        <taxon>Panicoideae</taxon>
        <taxon>Panicodae</taxon>
        <taxon>Paniceae</taxon>
        <taxon>Panicinae</taxon>
        <taxon>Panicum</taxon>
        <taxon>Panicum sect. Panicum</taxon>
    </lineage>
</organism>
<keyword evidence="7" id="KW-1185">Reference proteome</keyword>
<dbReference type="AlphaFoldDB" id="A0A2T7CT32"/>
<dbReference type="OrthoDB" id="19141at2759"/>
<reference evidence="6 7" key="1">
    <citation type="submission" date="2018-04" db="EMBL/GenBank/DDBJ databases">
        <title>WGS assembly of Panicum hallii var. hallii HAL2.</title>
        <authorList>
            <person name="Lovell J."/>
            <person name="Jenkins J."/>
            <person name="Lowry D."/>
            <person name="Mamidi S."/>
            <person name="Sreedasyam A."/>
            <person name="Weng X."/>
            <person name="Barry K."/>
            <person name="Bonette J."/>
            <person name="Campitelli B."/>
            <person name="Daum C."/>
            <person name="Gordon S."/>
            <person name="Gould B."/>
            <person name="Lipzen A."/>
            <person name="MacQueen A."/>
            <person name="Palacio-Mejia J."/>
            <person name="Plott C."/>
            <person name="Shakirov E."/>
            <person name="Shu S."/>
            <person name="Yoshinaga Y."/>
            <person name="Zane M."/>
            <person name="Rokhsar D."/>
            <person name="Grimwood J."/>
            <person name="Schmutz J."/>
            <person name="Juenger T."/>
        </authorList>
    </citation>
    <scope>NUCLEOTIDE SEQUENCE [LARGE SCALE GENOMIC DNA]</scope>
    <source>
        <strain evidence="7">cv. HAL2</strain>
    </source>
</reference>
<dbReference type="GO" id="GO:0000049">
    <property type="term" value="F:tRNA binding"/>
    <property type="evidence" value="ECO:0007669"/>
    <property type="project" value="UniProtKB-UniRule"/>
</dbReference>
<keyword evidence="1 3" id="KW-0820">tRNA-binding</keyword>
<dbReference type="InterPro" id="IPR012340">
    <property type="entry name" value="NA-bd_OB-fold"/>
</dbReference>
<accession>A0A2T7CT32</accession>
<feature type="domain" description="TRNA-binding" evidence="5">
    <location>
        <begin position="98"/>
        <end position="201"/>
    </location>
</feature>
<name>A0A2T7CT32_9POAL</name>
<dbReference type="PANTHER" id="PTHR11586:SF47">
    <property type="entry name" value="NUCLEIC ACID-BINDING, OB-FOLD-LIKE PROTEIN"/>
    <property type="match status" value="1"/>
</dbReference>
<dbReference type="PROSITE" id="PS50886">
    <property type="entry name" value="TRBD"/>
    <property type="match status" value="1"/>
</dbReference>
<evidence type="ECO:0000256" key="2">
    <source>
        <dbReference type="ARBA" id="ARBA00022884"/>
    </source>
</evidence>
<feature type="region of interest" description="Disordered" evidence="4">
    <location>
        <begin position="204"/>
        <end position="223"/>
    </location>
</feature>
<dbReference type="InterPro" id="IPR051270">
    <property type="entry name" value="Tyrosine-tRNA_ligase_regulator"/>
</dbReference>
<gene>
    <name evidence="6" type="ORF">GQ55_7G085000</name>
</gene>
<dbReference type="Proteomes" id="UP000244336">
    <property type="component" value="Chromosome 7"/>
</dbReference>